<evidence type="ECO:0000256" key="2">
    <source>
        <dbReference type="SAM" id="Coils"/>
    </source>
</evidence>
<protein>
    <recommendedName>
        <fullName evidence="3">Zn(2)-C6 fungal-type domain-containing protein</fullName>
    </recommendedName>
</protein>
<feature type="coiled-coil region" evidence="2">
    <location>
        <begin position="73"/>
        <end position="100"/>
    </location>
</feature>
<dbReference type="InterPro" id="IPR036864">
    <property type="entry name" value="Zn2-C6_fun-type_DNA-bd_sf"/>
</dbReference>
<dbReference type="Pfam" id="PF00172">
    <property type="entry name" value="Zn_clus"/>
    <property type="match status" value="1"/>
</dbReference>
<dbReference type="GO" id="GO:0008270">
    <property type="term" value="F:zinc ion binding"/>
    <property type="evidence" value="ECO:0007669"/>
    <property type="project" value="InterPro"/>
</dbReference>
<dbReference type="EMBL" id="RBNJ01001182">
    <property type="protein sequence ID" value="RUS33465.1"/>
    <property type="molecule type" value="Genomic_DNA"/>
</dbReference>
<evidence type="ECO:0000313" key="5">
    <source>
        <dbReference type="Proteomes" id="UP000274822"/>
    </source>
</evidence>
<dbReference type="SMART" id="SM00066">
    <property type="entry name" value="GAL4"/>
    <property type="match status" value="1"/>
</dbReference>
<dbReference type="GO" id="GO:0000981">
    <property type="term" value="F:DNA-binding transcription factor activity, RNA polymerase II-specific"/>
    <property type="evidence" value="ECO:0007669"/>
    <property type="project" value="InterPro"/>
</dbReference>
<dbReference type="AlphaFoldDB" id="A0A433QUQ0"/>
<dbReference type="Gene3D" id="4.10.240.10">
    <property type="entry name" value="Zn(2)-C6 fungal-type DNA-binding domain"/>
    <property type="match status" value="1"/>
</dbReference>
<evidence type="ECO:0000256" key="1">
    <source>
        <dbReference type="ARBA" id="ARBA00023242"/>
    </source>
</evidence>
<evidence type="ECO:0000313" key="4">
    <source>
        <dbReference type="EMBL" id="RUS33465.1"/>
    </source>
</evidence>
<dbReference type="InterPro" id="IPR001138">
    <property type="entry name" value="Zn2Cys6_DnaBD"/>
</dbReference>
<proteinExistence type="predicted"/>
<dbReference type="CDD" id="cd12148">
    <property type="entry name" value="fungal_TF_MHR"/>
    <property type="match status" value="1"/>
</dbReference>
<reference evidence="4 5" key="1">
    <citation type="journal article" date="2018" name="New Phytol.">
        <title>Phylogenomics of Endogonaceae and evolution of mycorrhizas within Mucoromycota.</title>
        <authorList>
            <person name="Chang Y."/>
            <person name="Desiro A."/>
            <person name="Na H."/>
            <person name="Sandor L."/>
            <person name="Lipzen A."/>
            <person name="Clum A."/>
            <person name="Barry K."/>
            <person name="Grigoriev I.V."/>
            <person name="Martin F.M."/>
            <person name="Stajich J.E."/>
            <person name="Smith M.E."/>
            <person name="Bonito G."/>
            <person name="Spatafora J.W."/>
        </authorList>
    </citation>
    <scope>NUCLEOTIDE SEQUENCE [LARGE SCALE GENOMIC DNA]</scope>
    <source>
        <strain evidence="4 5">AD002</strain>
    </source>
</reference>
<dbReference type="InterPro" id="IPR050987">
    <property type="entry name" value="AtrR-like"/>
</dbReference>
<keyword evidence="2" id="KW-0175">Coiled coil</keyword>
<dbReference type="PROSITE" id="PS50048">
    <property type="entry name" value="ZN2_CY6_FUNGAL_2"/>
    <property type="match status" value="1"/>
</dbReference>
<organism evidence="4 5">
    <name type="scientific">Jimgerdemannia flammicorona</name>
    <dbReference type="NCBI Taxonomy" id="994334"/>
    <lineage>
        <taxon>Eukaryota</taxon>
        <taxon>Fungi</taxon>
        <taxon>Fungi incertae sedis</taxon>
        <taxon>Mucoromycota</taxon>
        <taxon>Mucoromycotina</taxon>
        <taxon>Endogonomycetes</taxon>
        <taxon>Endogonales</taxon>
        <taxon>Endogonaceae</taxon>
        <taxon>Jimgerdemannia</taxon>
    </lineage>
</organism>
<dbReference type="Proteomes" id="UP000274822">
    <property type="component" value="Unassembled WGS sequence"/>
</dbReference>
<dbReference type="CDD" id="cd00067">
    <property type="entry name" value="GAL4"/>
    <property type="match status" value="1"/>
</dbReference>
<sequence>MPRKNNSAYRDFQMVWDPAKMEGRSAEACCRCRSRRAKCNGKAPCRRCRRSGAECIYLSPKEVARREDSIIMAEGIVDDLEELEQMMDRMNGEIGETKRQIAVSSDILNKDQSVSYSEAGEGDQQIHFNSDVAAYNSGTNCEMWTIKLAKDGMQIQTDISSSLQLYEFLARTVRPTTIHRAPTTIPQPVGTRAMMIKSPLPRQYPIYEKTLLFGFYKHVPIPIHQGSSFPVTVDFEERLLNLILLHINDCPPLARKFLNERFLKHDYTQGLQDFQHKALTYAVGAYFAEHFLTHHIDYTAIGLPATFCLEYFTADCSKRYSEKARDITFDQILGSELVSLNADTVDTFRIMSRCAINRGDYKQASKWLDMAISVATELGYHKAMQQCPSNAVVDADELVKAIKWNMCVNADLGLAALAKIPARTTPEDVRLNLLGVTIRATNMSADRLQFLQEYLYLGKNSAITRDVLEAWYSHKDIIPTAEDLDRFADAFARLEAEMPPKFRIPDFTTEAIPYQTRSSLISTVHVQIQQLCSLVDLYLPFLPSVHPNSSSLPPGLQQRAERACSDAAIMTTRLIGEYVKLSVCSSGLAFPLTELPISCNAHARLTESEDQEIREENRIWLVNALRIFEGTKEYSSGQEYVVAYTKSLRRFIARENIDTKLNLLKRPRIALEPFLIPNAVLI</sequence>
<keyword evidence="1" id="KW-0539">Nucleus</keyword>
<comment type="caution">
    <text evidence="4">The sequence shown here is derived from an EMBL/GenBank/DDBJ whole genome shotgun (WGS) entry which is preliminary data.</text>
</comment>
<accession>A0A433QUQ0</accession>
<dbReference type="SUPFAM" id="SSF57701">
    <property type="entry name" value="Zn2/Cys6 DNA-binding domain"/>
    <property type="match status" value="1"/>
</dbReference>
<evidence type="ECO:0000259" key="3">
    <source>
        <dbReference type="PROSITE" id="PS50048"/>
    </source>
</evidence>
<dbReference type="PROSITE" id="PS00463">
    <property type="entry name" value="ZN2_CY6_FUNGAL_1"/>
    <property type="match status" value="1"/>
</dbReference>
<feature type="domain" description="Zn(2)-C6 fungal-type" evidence="3">
    <location>
        <begin position="28"/>
        <end position="57"/>
    </location>
</feature>
<keyword evidence="5" id="KW-1185">Reference proteome</keyword>
<gene>
    <name evidence="4" type="ORF">BC938DRAFT_471550</name>
</gene>
<name>A0A433QUQ0_9FUNG</name>
<dbReference type="PANTHER" id="PTHR46910">
    <property type="entry name" value="TRANSCRIPTION FACTOR PDR1"/>
    <property type="match status" value="1"/>
</dbReference>
<dbReference type="PANTHER" id="PTHR46910:SF1">
    <property type="entry name" value="MISCELLANEOUS ZN(II)2CYS6 TRANSCRIPTION FACTOR (EUROFUNG)-RELATED"/>
    <property type="match status" value="1"/>
</dbReference>